<organism evidence="1 2">
    <name type="scientific">Paenibacillus agilis</name>
    <dbReference type="NCBI Taxonomy" id="3020863"/>
    <lineage>
        <taxon>Bacteria</taxon>
        <taxon>Bacillati</taxon>
        <taxon>Bacillota</taxon>
        <taxon>Bacilli</taxon>
        <taxon>Bacillales</taxon>
        <taxon>Paenibacillaceae</taxon>
        <taxon>Paenibacillus</taxon>
    </lineage>
</organism>
<dbReference type="EMBL" id="VNJK01000006">
    <property type="protein sequence ID" value="TVX86023.1"/>
    <property type="molecule type" value="Genomic_DNA"/>
</dbReference>
<dbReference type="RefSeq" id="WP_144994787.1">
    <property type="nucleotide sequence ID" value="NZ_VNJK01000006.1"/>
</dbReference>
<reference evidence="1 2" key="1">
    <citation type="submission" date="2019-07" db="EMBL/GenBank/DDBJ databases">
        <authorList>
            <person name="Kim J."/>
        </authorList>
    </citation>
    <scope>NUCLEOTIDE SEQUENCE [LARGE SCALE GENOMIC DNA]</scope>
    <source>
        <strain evidence="1 2">N4</strain>
    </source>
</reference>
<proteinExistence type="predicted"/>
<dbReference type="AlphaFoldDB" id="A0A559IEY0"/>
<name>A0A559IEY0_9BACL</name>
<keyword evidence="2" id="KW-1185">Reference proteome</keyword>
<dbReference type="Proteomes" id="UP000318102">
    <property type="component" value="Unassembled WGS sequence"/>
</dbReference>
<protein>
    <submittedName>
        <fullName evidence="1">Uncharacterized protein</fullName>
    </submittedName>
</protein>
<evidence type="ECO:0000313" key="2">
    <source>
        <dbReference type="Proteomes" id="UP000318102"/>
    </source>
</evidence>
<sequence length="85" mass="9438">MDAIVMSSKVLVVTQINRKTKAQMFQNLKLGSKIQLSIPVKRAGTGRGTYASYICTENVDTSETNYSSFNQLPALLSAFEFEELN</sequence>
<gene>
    <name evidence="1" type="ORF">FPZ44_24055</name>
</gene>
<comment type="caution">
    <text evidence="1">The sequence shown here is derived from an EMBL/GenBank/DDBJ whole genome shotgun (WGS) entry which is preliminary data.</text>
</comment>
<accession>A0A559IEY0</accession>
<evidence type="ECO:0000313" key="1">
    <source>
        <dbReference type="EMBL" id="TVX86023.1"/>
    </source>
</evidence>